<protein>
    <submittedName>
        <fullName evidence="8">Fructokinase</fullName>
    </submittedName>
</protein>
<dbReference type="OrthoDB" id="9795789at2"/>
<dbReference type="PROSITE" id="PS00584">
    <property type="entry name" value="PFKB_KINASES_2"/>
    <property type="match status" value="1"/>
</dbReference>
<reference evidence="8 9" key="1">
    <citation type="submission" date="2016-10" db="EMBL/GenBank/DDBJ databases">
        <authorList>
            <person name="de Groot N.N."/>
        </authorList>
    </citation>
    <scope>NUCLEOTIDE SEQUENCE [LARGE SCALE GENOMIC DNA]</scope>
    <source>
        <strain evidence="8 9">CGMCC 4.3143</strain>
    </source>
</reference>
<dbReference type="InterPro" id="IPR002173">
    <property type="entry name" value="Carboh/pur_kinase_PfkB_CS"/>
</dbReference>
<dbReference type="EMBL" id="FNBE01000006">
    <property type="protein sequence ID" value="SDF64319.1"/>
    <property type="molecule type" value="Genomic_DNA"/>
</dbReference>
<keyword evidence="5" id="KW-0067">ATP-binding</keyword>
<organism evidence="8 9">
    <name type="scientific">Pseudonocardia oroxyli</name>
    <dbReference type="NCBI Taxonomy" id="366584"/>
    <lineage>
        <taxon>Bacteria</taxon>
        <taxon>Bacillati</taxon>
        <taxon>Actinomycetota</taxon>
        <taxon>Actinomycetes</taxon>
        <taxon>Pseudonocardiales</taxon>
        <taxon>Pseudonocardiaceae</taxon>
        <taxon>Pseudonocardia</taxon>
    </lineage>
</organism>
<keyword evidence="9" id="KW-1185">Reference proteome</keyword>
<dbReference type="GO" id="GO:0005524">
    <property type="term" value="F:ATP binding"/>
    <property type="evidence" value="ECO:0007669"/>
    <property type="project" value="UniProtKB-KW"/>
</dbReference>
<feature type="domain" description="Carbohydrate kinase PfkB" evidence="7">
    <location>
        <begin position="2"/>
        <end position="304"/>
    </location>
</feature>
<dbReference type="PANTHER" id="PTHR43085">
    <property type="entry name" value="HEXOKINASE FAMILY MEMBER"/>
    <property type="match status" value="1"/>
</dbReference>
<dbReference type="Gene3D" id="3.40.1190.20">
    <property type="match status" value="1"/>
</dbReference>
<dbReference type="AlphaFoldDB" id="A0A1G7MT53"/>
<evidence type="ECO:0000256" key="4">
    <source>
        <dbReference type="ARBA" id="ARBA00022777"/>
    </source>
</evidence>
<dbReference type="Proteomes" id="UP000198967">
    <property type="component" value="Unassembled WGS sequence"/>
</dbReference>
<dbReference type="STRING" id="366584.SAMN05216377_10624"/>
<dbReference type="GO" id="GO:0006000">
    <property type="term" value="P:fructose metabolic process"/>
    <property type="evidence" value="ECO:0007669"/>
    <property type="project" value="UniProtKB-ARBA"/>
</dbReference>
<keyword evidence="2 6" id="KW-0808">Transferase</keyword>
<dbReference type="InterPro" id="IPR002139">
    <property type="entry name" value="Ribo/fructo_kinase"/>
</dbReference>
<accession>A0A1G7MT53</accession>
<dbReference type="PRINTS" id="PR00990">
    <property type="entry name" value="RIBOKINASE"/>
</dbReference>
<evidence type="ECO:0000313" key="8">
    <source>
        <dbReference type="EMBL" id="SDF64319.1"/>
    </source>
</evidence>
<evidence type="ECO:0000313" key="9">
    <source>
        <dbReference type="Proteomes" id="UP000198967"/>
    </source>
</evidence>
<proteinExistence type="inferred from homology"/>
<evidence type="ECO:0000259" key="7">
    <source>
        <dbReference type="Pfam" id="PF00294"/>
    </source>
</evidence>
<dbReference type="PROSITE" id="PS00583">
    <property type="entry name" value="PFKB_KINASES_1"/>
    <property type="match status" value="1"/>
</dbReference>
<dbReference type="Pfam" id="PF00294">
    <property type="entry name" value="PfkB"/>
    <property type="match status" value="1"/>
</dbReference>
<dbReference type="InterPro" id="IPR050306">
    <property type="entry name" value="PfkB_Carbo_kinase"/>
</dbReference>
<dbReference type="SUPFAM" id="SSF53613">
    <property type="entry name" value="Ribokinase-like"/>
    <property type="match status" value="1"/>
</dbReference>
<dbReference type="PANTHER" id="PTHR43085:SF1">
    <property type="entry name" value="PSEUDOURIDINE KINASE-RELATED"/>
    <property type="match status" value="1"/>
</dbReference>
<evidence type="ECO:0000256" key="5">
    <source>
        <dbReference type="ARBA" id="ARBA00022840"/>
    </source>
</evidence>
<dbReference type="InterPro" id="IPR011611">
    <property type="entry name" value="PfkB_dom"/>
</dbReference>
<keyword evidence="3" id="KW-0547">Nucleotide-binding</keyword>
<dbReference type="CDD" id="cd01167">
    <property type="entry name" value="bac_FRK"/>
    <property type="match status" value="1"/>
</dbReference>
<gene>
    <name evidence="8" type="ORF">SAMN05216377_10624</name>
</gene>
<keyword evidence="4 6" id="KW-0418">Kinase</keyword>
<evidence type="ECO:0000256" key="2">
    <source>
        <dbReference type="ARBA" id="ARBA00022679"/>
    </source>
</evidence>
<dbReference type="GO" id="GO:0008865">
    <property type="term" value="F:fructokinase activity"/>
    <property type="evidence" value="ECO:0007669"/>
    <property type="project" value="UniProtKB-ARBA"/>
</dbReference>
<comment type="similarity">
    <text evidence="1 6">Belongs to the carbohydrate kinase PfkB family.</text>
</comment>
<evidence type="ECO:0000256" key="3">
    <source>
        <dbReference type="ARBA" id="ARBA00022741"/>
    </source>
</evidence>
<name>A0A1G7MT53_PSEOR</name>
<sequence>MIAVAGEALVDVVPAPADGYFEFAPGGSPANVAVGLSRLGVPARMLARLGTDLLGRRLRAHLQDNGVDLTHAVEATEPSSLAIVEVSADGVADYDFRIDGTADWQWTAAELTGAFDDVVAVHSGSLALTQEPGASVLRAALAKAAATATISYDPNARPRLMGDAAGVLPGVYELLGVSDVVKVSDEDLRWLLPGTPPGEVLDDWLTRGPALVAITLGGDGVLAGTSAGLRTTAPGRAVDVVDTVGAGDSFSAALLAGLAGRGLLGAARRAALREVEPLVLDEILEEAVTASSITCSRRGAQPPTRSELDRG</sequence>
<dbReference type="InterPro" id="IPR029056">
    <property type="entry name" value="Ribokinase-like"/>
</dbReference>
<evidence type="ECO:0000256" key="1">
    <source>
        <dbReference type="ARBA" id="ARBA00010688"/>
    </source>
</evidence>
<evidence type="ECO:0000256" key="6">
    <source>
        <dbReference type="RuleBase" id="RU003704"/>
    </source>
</evidence>